<proteinExistence type="predicted"/>
<dbReference type="SUPFAM" id="SSF49265">
    <property type="entry name" value="Fibronectin type III"/>
    <property type="match status" value="1"/>
</dbReference>
<organism evidence="1 2">
    <name type="scientific">Anaerosporobacter mobilis DSM 15930</name>
    <dbReference type="NCBI Taxonomy" id="1120996"/>
    <lineage>
        <taxon>Bacteria</taxon>
        <taxon>Bacillati</taxon>
        <taxon>Bacillota</taxon>
        <taxon>Clostridia</taxon>
        <taxon>Lachnospirales</taxon>
        <taxon>Lachnospiraceae</taxon>
        <taxon>Anaerosporobacter</taxon>
    </lineage>
</organism>
<sequence length="576" mass="64625">MASNNTSLLPSGYTYTNSWKPTTNYANISPIEICGSSFSLHGESKIILQFNVPSIVIGSKVNSATLNFSIQALWDSSQTPVSDLTLVYPMYYSSAITNGYVYNSITHNNFTTLISQGTKTQFKSFSGEQHYNSNQIDITSVVANNINNGILTIILEGYQSYQSQQINASSISLAISYEAVEPVTPLVVGPNGTYENRKKNIMFEWIYKSQTEATQASAEIGYKASSISLYTTVNVYSSDNFYSLPANALNSGVIEWRVRTTDSDGKISDYAYGSFTVIDSPAVPIVTTIENKCISNISWSSADQVAFEIEIYKGNNLVYSNISASSSNTYKPNMFFANTTYTIKLRVCNMYGLWSEWGSKIYTFTFSNPSQPIMLVTQGNNAITIKTDTVGSMLYKSKDNGVNYIPIYKFDDSKEFIDYKVANNKIYKYFVRKYEDGYADSKIQIAQVSIKGIILQNDIEVVKAELSSDTYMPYSESLYTEKALNNYVGRVYPVCEFGEHIERTLTRNFLLDKNNYDTLQSIHSSFTILMYRDDFGNMFPCSIDVVPGENAIMDTMYSVSVTLTQIDEQEEISVYE</sequence>
<dbReference type="EMBL" id="FRCP01000031">
    <property type="protein sequence ID" value="SHN04148.1"/>
    <property type="molecule type" value="Genomic_DNA"/>
</dbReference>
<keyword evidence="2" id="KW-1185">Reference proteome</keyword>
<gene>
    <name evidence="1" type="ORF">SAMN02746066_04561</name>
</gene>
<evidence type="ECO:0000313" key="1">
    <source>
        <dbReference type="EMBL" id="SHN04148.1"/>
    </source>
</evidence>
<evidence type="ECO:0000313" key="2">
    <source>
        <dbReference type="Proteomes" id="UP000184038"/>
    </source>
</evidence>
<reference evidence="1 2" key="1">
    <citation type="submission" date="2016-11" db="EMBL/GenBank/DDBJ databases">
        <authorList>
            <person name="Jaros S."/>
            <person name="Januszkiewicz K."/>
            <person name="Wedrychowicz H."/>
        </authorList>
    </citation>
    <scope>NUCLEOTIDE SEQUENCE [LARGE SCALE GENOMIC DNA]</scope>
    <source>
        <strain evidence="1 2">DSM 15930</strain>
    </source>
</reference>
<name>A0A1M7NJT5_9FIRM</name>
<dbReference type="AlphaFoldDB" id="A0A1M7NJT5"/>
<accession>A0A1M7NJT5</accession>
<dbReference type="OrthoDB" id="1947745at2"/>
<dbReference type="InterPro" id="IPR036116">
    <property type="entry name" value="FN3_sf"/>
</dbReference>
<dbReference type="STRING" id="1120996.SAMN02746066_04561"/>
<dbReference type="Proteomes" id="UP000184038">
    <property type="component" value="Unassembled WGS sequence"/>
</dbReference>
<evidence type="ECO:0008006" key="3">
    <source>
        <dbReference type="Google" id="ProtNLM"/>
    </source>
</evidence>
<protein>
    <recommendedName>
        <fullName evidence="3">Fibronectin type-III domain-containing protein</fullName>
    </recommendedName>
</protein>
<dbReference type="RefSeq" id="WP_073291807.1">
    <property type="nucleotide sequence ID" value="NZ_FRCP01000031.1"/>
</dbReference>